<evidence type="ECO:0000256" key="7">
    <source>
        <dbReference type="ARBA" id="ARBA00023015"/>
    </source>
</evidence>
<proteinExistence type="predicted"/>
<dbReference type="PROSITE" id="PS50089">
    <property type="entry name" value="ZF_RING_2"/>
    <property type="match status" value="1"/>
</dbReference>
<evidence type="ECO:0000259" key="10">
    <source>
        <dbReference type="PROSITE" id="PS50089"/>
    </source>
</evidence>
<dbReference type="InterPro" id="IPR013083">
    <property type="entry name" value="Znf_RING/FYVE/PHD"/>
</dbReference>
<dbReference type="GO" id="GO:0000209">
    <property type="term" value="P:protein polyubiquitination"/>
    <property type="evidence" value="ECO:0007669"/>
    <property type="project" value="TreeGrafter"/>
</dbReference>
<evidence type="ECO:0000313" key="12">
    <source>
        <dbReference type="Proteomes" id="UP000439903"/>
    </source>
</evidence>
<name>A0A8H4EJJ6_GIGMA</name>
<dbReference type="PANTHER" id="PTHR46077">
    <property type="entry name" value="E3 UBIQUITIN-PROTEIN LIGASE TOPORS"/>
    <property type="match status" value="1"/>
</dbReference>
<comment type="caution">
    <text evidence="11">The sequence shown here is derived from an EMBL/GenBank/DDBJ whole genome shotgun (WGS) entry which is preliminary data.</text>
</comment>
<evidence type="ECO:0000256" key="4">
    <source>
        <dbReference type="ARBA" id="ARBA00022723"/>
    </source>
</evidence>
<dbReference type="GO" id="GO:0008270">
    <property type="term" value="F:zinc ion binding"/>
    <property type="evidence" value="ECO:0007669"/>
    <property type="project" value="UniProtKB-KW"/>
</dbReference>
<keyword evidence="5 9" id="KW-0863">Zinc-finger</keyword>
<dbReference type="GO" id="GO:0061630">
    <property type="term" value="F:ubiquitin protein ligase activity"/>
    <property type="evidence" value="ECO:0007669"/>
    <property type="project" value="UniProtKB-EC"/>
</dbReference>
<dbReference type="PANTHER" id="PTHR46077:SF1">
    <property type="entry name" value="TOP1 BINDING ARGININE_SERINE RICH PROTEIN, E3 UBIQUITIN LIGASE"/>
    <property type="match status" value="1"/>
</dbReference>
<evidence type="ECO:0000256" key="8">
    <source>
        <dbReference type="ARBA" id="ARBA00023163"/>
    </source>
</evidence>
<evidence type="ECO:0000256" key="6">
    <source>
        <dbReference type="ARBA" id="ARBA00022833"/>
    </source>
</evidence>
<dbReference type="InterPro" id="IPR017907">
    <property type="entry name" value="Znf_RING_CS"/>
</dbReference>
<evidence type="ECO:0000256" key="1">
    <source>
        <dbReference type="ARBA" id="ARBA00000900"/>
    </source>
</evidence>
<accession>A0A8H4EJJ6</accession>
<dbReference type="PROSITE" id="PS00518">
    <property type="entry name" value="ZF_RING_1"/>
    <property type="match status" value="1"/>
</dbReference>
<reference evidence="11 12" key="1">
    <citation type="journal article" date="2019" name="Environ. Microbiol.">
        <title>At the nexus of three kingdoms: the genome of the mycorrhizal fungus Gigaspora margarita provides insights into plant, endobacterial and fungal interactions.</title>
        <authorList>
            <person name="Venice F."/>
            <person name="Ghignone S."/>
            <person name="Salvioli di Fossalunga A."/>
            <person name="Amselem J."/>
            <person name="Novero M."/>
            <person name="Xianan X."/>
            <person name="Sedzielewska Toro K."/>
            <person name="Morin E."/>
            <person name="Lipzen A."/>
            <person name="Grigoriev I.V."/>
            <person name="Henrissat B."/>
            <person name="Martin F.M."/>
            <person name="Bonfante P."/>
        </authorList>
    </citation>
    <scope>NUCLEOTIDE SEQUENCE [LARGE SCALE GENOMIC DNA]</scope>
    <source>
        <strain evidence="11 12">BEG34</strain>
    </source>
</reference>
<dbReference type="Pfam" id="PF00097">
    <property type="entry name" value="zf-C3HC4"/>
    <property type="match status" value="1"/>
</dbReference>
<evidence type="ECO:0000256" key="3">
    <source>
        <dbReference type="ARBA" id="ARBA00022679"/>
    </source>
</evidence>
<keyword evidence="7" id="KW-0805">Transcription regulation</keyword>
<feature type="domain" description="RING-type" evidence="10">
    <location>
        <begin position="106"/>
        <end position="145"/>
    </location>
</feature>
<dbReference type="OrthoDB" id="21204at2759"/>
<evidence type="ECO:0000256" key="2">
    <source>
        <dbReference type="ARBA" id="ARBA00012483"/>
    </source>
</evidence>
<dbReference type="InterPro" id="IPR001841">
    <property type="entry name" value="Znf_RING"/>
</dbReference>
<keyword evidence="6" id="KW-0862">Zinc</keyword>
<comment type="catalytic activity">
    <reaction evidence="1">
        <text>S-ubiquitinyl-[E2 ubiquitin-conjugating enzyme]-L-cysteine + [acceptor protein]-L-lysine = [E2 ubiquitin-conjugating enzyme]-L-cysteine + N(6)-ubiquitinyl-[acceptor protein]-L-lysine.</text>
        <dbReference type="EC" id="2.3.2.27"/>
    </reaction>
</comment>
<keyword evidence="8" id="KW-0804">Transcription</keyword>
<keyword evidence="12" id="KW-1185">Reference proteome</keyword>
<dbReference type="EC" id="2.3.2.27" evidence="2"/>
<dbReference type="GO" id="GO:0006513">
    <property type="term" value="P:protein monoubiquitination"/>
    <property type="evidence" value="ECO:0007669"/>
    <property type="project" value="TreeGrafter"/>
</dbReference>
<sequence length="325" mass="37965">MENSKNIKNIKNALEQTHSKKRPHDCLDDVDWASFFTSFESEQDSSDLDDSYSSDYYSINEENEETTDSETSNTTSENISVLLASLSTPAISSNQSKTNDDSCSICPICLHNFQDRSYLDPCYHSFCVSCIRTWLSISPKCPLCKNKIEFIVHDINESNGTFKKFYVGDSKDYNEIHRQKLKRRKWIMEISNEQFRNLKSKSKKQQSLSSEETIDRIKIYNKNLLPKNVPQCKKLSHDLNYDRIRPFISRDLKVILSDSLDQIIEEHIQSIVMTYYKQLKPKIEIIEKLKPWLGGSTEKFLDESFMFIESCLQIDQWDKLVTYSE</sequence>
<protein>
    <recommendedName>
        <fullName evidence="2">RING-type E3 ubiquitin transferase</fullName>
        <ecNumber evidence="2">2.3.2.27</ecNumber>
    </recommendedName>
</protein>
<dbReference type="AlphaFoldDB" id="A0A8H4EJJ6"/>
<dbReference type="Gene3D" id="3.30.40.10">
    <property type="entry name" value="Zinc/RING finger domain, C3HC4 (zinc finger)"/>
    <property type="match status" value="1"/>
</dbReference>
<dbReference type="Proteomes" id="UP000439903">
    <property type="component" value="Unassembled WGS sequence"/>
</dbReference>
<dbReference type="SMART" id="SM00184">
    <property type="entry name" value="RING"/>
    <property type="match status" value="1"/>
</dbReference>
<dbReference type="EMBL" id="WTPW01000576">
    <property type="protein sequence ID" value="KAF0497665.1"/>
    <property type="molecule type" value="Genomic_DNA"/>
</dbReference>
<dbReference type="InterPro" id="IPR018957">
    <property type="entry name" value="Znf_C3HC4_RING-type"/>
</dbReference>
<evidence type="ECO:0000313" key="11">
    <source>
        <dbReference type="EMBL" id="KAF0497665.1"/>
    </source>
</evidence>
<gene>
    <name evidence="11" type="ORF">F8M41_020660</name>
</gene>
<keyword evidence="4" id="KW-0479">Metal-binding</keyword>
<evidence type="ECO:0000256" key="9">
    <source>
        <dbReference type="PROSITE-ProRule" id="PRU00175"/>
    </source>
</evidence>
<keyword evidence="3" id="KW-0808">Transferase</keyword>
<dbReference type="SUPFAM" id="SSF57850">
    <property type="entry name" value="RING/U-box"/>
    <property type="match status" value="1"/>
</dbReference>
<evidence type="ECO:0000256" key="5">
    <source>
        <dbReference type="ARBA" id="ARBA00022771"/>
    </source>
</evidence>
<organism evidence="11 12">
    <name type="scientific">Gigaspora margarita</name>
    <dbReference type="NCBI Taxonomy" id="4874"/>
    <lineage>
        <taxon>Eukaryota</taxon>
        <taxon>Fungi</taxon>
        <taxon>Fungi incertae sedis</taxon>
        <taxon>Mucoromycota</taxon>
        <taxon>Glomeromycotina</taxon>
        <taxon>Glomeromycetes</taxon>
        <taxon>Diversisporales</taxon>
        <taxon>Gigasporaceae</taxon>
        <taxon>Gigaspora</taxon>
    </lineage>
</organism>